<evidence type="ECO:0000313" key="1">
    <source>
        <dbReference type="EMBL" id="MTD33623.1"/>
    </source>
</evidence>
<protein>
    <submittedName>
        <fullName evidence="1">Uncharacterized protein</fullName>
    </submittedName>
</protein>
<keyword evidence="2" id="KW-1185">Reference proteome</keyword>
<organism evidence="1 2">
    <name type="scientific">Paludibacterium denitrificans</name>
    <dbReference type="NCBI Taxonomy" id="2675226"/>
    <lineage>
        <taxon>Bacteria</taxon>
        <taxon>Pseudomonadati</taxon>
        <taxon>Pseudomonadota</taxon>
        <taxon>Betaproteobacteria</taxon>
        <taxon>Neisseriales</taxon>
        <taxon>Chromobacteriaceae</taxon>
        <taxon>Paludibacterium</taxon>
    </lineage>
</organism>
<comment type="caution">
    <text evidence="1">The sequence shown here is derived from an EMBL/GenBank/DDBJ whole genome shotgun (WGS) entry which is preliminary data.</text>
</comment>
<accession>A0A844GB21</accession>
<name>A0A844GB21_9NEIS</name>
<evidence type="ECO:0000313" key="2">
    <source>
        <dbReference type="Proteomes" id="UP000446658"/>
    </source>
</evidence>
<dbReference type="AlphaFoldDB" id="A0A844GB21"/>
<proteinExistence type="predicted"/>
<dbReference type="RefSeq" id="WP_230370672.1">
    <property type="nucleotide sequence ID" value="NZ_WLYX01000001.1"/>
</dbReference>
<reference evidence="1 2" key="1">
    <citation type="submission" date="2019-11" db="EMBL/GenBank/DDBJ databases">
        <title>Draft genome sequence of Paludibacterium sp. dN18-1.</title>
        <authorList>
            <person name="Im W.-T."/>
        </authorList>
    </citation>
    <scope>NUCLEOTIDE SEQUENCE [LARGE SCALE GENOMIC DNA]</scope>
    <source>
        <strain evidence="2">dN 18-1</strain>
    </source>
</reference>
<dbReference type="EMBL" id="WLYX01000001">
    <property type="protein sequence ID" value="MTD33623.1"/>
    <property type="molecule type" value="Genomic_DNA"/>
</dbReference>
<gene>
    <name evidence="1" type="ORF">GKE73_12930</name>
</gene>
<dbReference type="Proteomes" id="UP000446658">
    <property type="component" value="Unassembled WGS sequence"/>
</dbReference>
<sequence>MASISTQKPTLSLACGINYLFREVYFCWKSDQLNAPETHDLWLPLMGTQIVDDVWLNDANGDQSDAPEEERYSWTDVLVICQGRIVAGGFWTSTSDSLVMQVESSQSINFRPLRYWSEEVLAGARERAAYLDSVTPWYDRECINEMGRRYRTLLSLTRDL</sequence>